<dbReference type="CDD" id="cd02022">
    <property type="entry name" value="DPCK"/>
    <property type="match status" value="1"/>
</dbReference>
<dbReference type="GO" id="GO:0005524">
    <property type="term" value="F:ATP binding"/>
    <property type="evidence" value="ECO:0007669"/>
    <property type="project" value="UniProtKB-UniRule"/>
</dbReference>
<evidence type="ECO:0000313" key="10">
    <source>
        <dbReference type="EMBL" id="KPU42255.1"/>
    </source>
</evidence>
<dbReference type="Gene3D" id="3.40.50.300">
    <property type="entry name" value="P-loop containing nucleotide triphosphate hydrolases"/>
    <property type="match status" value="1"/>
</dbReference>
<evidence type="ECO:0000256" key="5">
    <source>
        <dbReference type="ARBA" id="ARBA00022777"/>
    </source>
</evidence>
<evidence type="ECO:0000256" key="4">
    <source>
        <dbReference type="ARBA" id="ARBA00022741"/>
    </source>
</evidence>
<comment type="pathway">
    <text evidence="8">Cofactor biosynthesis; coenzyme A biosynthesis; CoA from (R)-pantothenate: step 5/5.</text>
</comment>
<dbReference type="Proteomes" id="UP000050326">
    <property type="component" value="Unassembled WGS sequence"/>
</dbReference>
<evidence type="ECO:0000256" key="3">
    <source>
        <dbReference type="ARBA" id="ARBA00022679"/>
    </source>
</evidence>
<keyword evidence="6 8" id="KW-0067">ATP-binding</keyword>
<dbReference type="InterPro" id="IPR001977">
    <property type="entry name" value="Depp_CoAkinase"/>
</dbReference>
<keyword evidence="3 8" id="KW-0808">Transferase</keyword>
<gene>
    <name evidence="8 10" type="primary">coaE</name>
    <name evidence="10" type="ORF">OXPF_40390</name>
</gene>
<dbReference type="UniPathway" id="UPA00241">
    <property type="reaction ID" value="UER00356"/>
</dbReference>
<keyword evidence="11" id="KW-1185">Reference proteome</keyword>
<protein>
    <recommendedName>
        <fullName evidence="8 9">Dephospho-CoA kinase</fullName>
        <ecNumber evidence="8 9">2.7.1.24</ecNumber>
    </recommendedName>
    <alternativeName>
        <fullName evidence="8">Dephosphocoenzyme A kinase</fullName>
    </alternativeName>
</protein>
<dbReference type="Pfam" id="PF01121">
    <property type="entry name" value="CoaE"/>
    <property type="match status" value="1"/>
</dbReference>
<keyword evidence="2 8" id="KW-0963">Cytoplasm</keyword>
<dbReference type="SUPFAM" id="SSF52540">
    <property type="entry name" value="P-loop containing nucleoside triphosphate hydrolases"/>
    <property type="match status" value="1"/>
</dbReference>
<dbReference type="FunFam" id="3.40.50.300:FF:000991">
    <property type="entry name" value="Dephospho-CoA kinase"/>
    <property type="match status" value="1"/>
</dbReference>
<dbReference type="RefSeq" id="WP_054876985.1">
    <property type="nucleotide sequence ID" value="NZ_LKET01000068.1"/>
</dbReference>
<proteinExistence type="inferred from homology"/>
<dbReference type="PANTHER" id="PTHR10695">
    <property type="entry name" value="DEPHOSPHO-COA KINASE-RELATED"/>
    <property type="match status" value="1"/>
</dbReference>
<feature type="binding site" evidence="8">
    <location>
        <begin position="11"/>
        <end position="16"/>
    </location>
    <ligand>
        <name>ATP</name>
        <dbReference type="ChEBI" id="CHEBI:30616"/>
    </ligand>
</feature>
<keyword evidence="7 8" id="KW-0173">Coenzyme A biosynthesis</keyword>
<evidence type="ECO:0000256" key="7">
    <source>
        <dbReference type="ARBA" id="ARBA00022993"/>
    </source>
</evidence>
<dbReference type="OrthoDB" id="9812943at2"/>
<evidence type="ECO:0000256" key="6">
    <source>
        <dbReference type="ARBA" id="ARBA00022840"/>
    </source>
</evidence>
<reference evidence="10 11" key="1">
    <citation type="submission" date="2015-09" db="EMBL/GenBank/DDBJ databases">
        <title>Genome sequence of Oxobacter pfennigii DSM 3222.</title>
        <authorList>
            <person name="Poehlein A."/>
            <person name="Bengelsdorf F.R."/>
            <person name="Schiel-Bengelsdorf B."/>
            <person name="Duerre P."/>
            <person name="Daniel R."/>
        </authorList>
    </citation>
    <scope>NUCLEOTIDE SEQUENCE [LARGE SCALE GENOMIC DNA]</scope>
    <source>
        <strain evidence="10 11">DSM 3222</strain>
    </source>
</reference>
<keyword evidence="5 8" id="KW-0418">Kinase</keyword>
<comment type="catalytic activity">
    <reaction evidence="8">
        <text>3'-dephospho-CoA + ATP = ADP + CoA + H(+)</text>
        <dbReference type="Rhea" id="RHEA:18245"/>
        <dbReference type="ChEBI" id="CHEBI:15378"/>
        <dbReference type="ChEBI" id="CHEBI:30616"/>
        <dbReference type="ChEBI" id="CHEBI:57287"/>
        <dbReference type="ChEBI" id="CHEBI:57328"/>
        <dbReference type="ChEBI" id="CHEBI:456216"/>
        <dbReference type="EC" id="2.7.1.24"/>
    </reaction>
</comment>
<dbReference type="HAMAP" id="MF_00376">
    <property type="entry name" value="Dephospho_CoA_kinase"/>
    <property type="match status" value="1"/>
</dbReference>
<dbReference type="PANTHER" id="PTHR10695:SF46">
    <property type="entry name" value="BIFUNCTIONAL COENZYME A SYNTHASE-RELATED"/>
    <property type="match status" value="1"/>
</dbReference>
<organism evidence="10 11">
    <name type="scientific">Oxobacter pfennigii</name>
    <dbReference type="NCBI Taxonomy" id="36849"/>
    <lineage>
        <taxon>Bacteria</taxon>
        <taxon>Bacillati</taxon>
        <taxon>Bacillota</taxon>
        <taxon>Clostridia</taxon>
        <taxon>Eubacteriales</taxon>
        <taxon>Clostridiaceae</taxon>
        <taxon>Oxobacter</taxon>
    </lineage>
</organism>
<sequence>MKIIGLTGGIASGKSLVSSILKEFGAKIIDGDIVARMVVEPGERALDLIANRFGRGILNNDGTLNRTALGAIVFNDVKSLENLNEITHPEIKEKMLKMINEIKAEDPDAVVVIDAALLIEAEMADMVDEVWLVYIDYDTQIKRLVKRDNFDIKAAEKRIKSQMPFEGKERFSDKIIDNSRGMEYTRQQVERLWNDIVVR</sequence>
<dbReference type="AlphaFoldDB" id="A0A0P8Y730"/>
<dbReference type="PATRIC" id="fig|36849.3.peg.4268"/>
<comment type="function">
    <text evidence="8">Catalyzes the phosphorylation of the 3'-hydroxyl group of dephosphocoenzyme A to form coenzyme A.</text>
</comment>
<evidence type="ECO:0000256" key="1">
    <source>
        <dbReference type="ARBA" id="ARBA00009018"/>
    </source>
</evidence>
<dbReference type="GO" id="GO:0005737">
    <property type="term" value="C:cytoplasm"/>
    <property type="evidence" value="ECO:0007669"/>
    <property type="project" value="UniProtKB-SubCell"/>
</dbReference>
<evidence type="ECO:0000313" key="11">
    <source>
        <dbReference type="Proteomes" id="UP000050326"/>
    </source>
</evidence>
<dbReference type="NCBIfam" id="TIGR00152">
    <property type="entry name" value="dephospho-CoA kinase"/>
    <property type="match status" value="1"/>
</dbReference>
<comment type="similarity">
    <text evidence="1 8">Belongs to the CoaE family.</text>
</comment>
<dbReference type="EMBL" id="LKET01000068">
    <property type="protein sequence ID" value="KPU42255.1"/>
    <property type="molecule type" value="Genomic_DNA"/>
</dbReference>
<comment type="subcellular location">
    <subcellularLocation>
        <location evidence="8">Cytoplasm</location>
    </subcellularLocation>
</comment>
<accession>A0A0P8Y730</accession>
<dbReference type="InterPro" id="IPR027417">
    <property type="entry name" value="P-loop_NTPase"/>
</dbReference>
<dbReference type="EC" id="2.7.1.24" evidence="8 9"/>
<name>A0A0P8Y730_9CLOT</name>
<comment type="caution">
    <text evidence="10">The sequence shown here is derived from an EMBL/GenBank/DDBJ whole genome shotgun (WGS) entry which is preliminary data.</text>
</comment>
<dbReference type="PROSITE" id="PS51219">
    <property type="entry name" value="DPCK"/>
    <property type="match status" value="1"/>
</dbReference>
<dbReference type="GO" id="GO:0004140">
    <property type="term" value="F:dephospho-CoA kinase activity"/>
    <property type="evidence" value="ECO:0007669"/>
    <property type="project" value="UniProtKB-UniRule"/>
</dbReference>
<evidence type="ECO:0000256" key="2">
    <source>
        <dbReference type="ARBA" id="ARBA00022490"/>
    </source>
</evidence>
<dbReference type="GO" id="GO:0015937">
    <property type="term" value="P:coenzyme A biosynthetic process"/>
    <property type="evidence" value="ECO:0007669"/>
    <property type="project" value="UniProtKB-UniRule"/>
</dbReference>
<keyword evidence="4 8" id="KW-0547">Nucleotide-binding</keyword>
<evidence type="ECO:0000256" key="9">
    <source>
        <dbReference type="NCBIfam" id="TIGR00152"/>
    </source>
</evidence>
<evidence type="ECO:0000256" key="8">
    <source>
        <dbReference type="HAMAP-Rule" id="MF_00376"/>
    </source>
</evidence>
<dbReference type="STRING" id="36849.OXPF_40390"/>